<evidence type="ECO:0000313" key="6">
    <source>
        <dbReference type="Proteomes" id="UP000277256"/>
    </source>
</evidence>
<gene>
    <name evidence="5" type="ORF">EIW28_01075</name>
</gene>
<evidence type="ECO:0000256" key="2">
    <source>
        <dbReference type="ARBA" id="ARBA00022741"/>
    </source>
</evidence>
<dbReference type="PROSITE" id="PS50893">
    <property type="entry name" value="ABC_TRANSPORTER_2"/>
    <property type="match status" value="1"/>
</dbReference>
<reference evidence="5 6" key="1">
    <citation type="submission" date="2018-12" db="EMBL/GenBank/DDBJ databases">
        <title>Glycomyces sp. YIM 121974 draft genome.</title>
        <authorList>
            <person name="Li Q."/>
        </authorList>
    </citation>
    <scope>NUCLEOTIDE SEQUENCE [LARGE SCALE GENOMIC DNA]</scope>
    <source>
        <strain evidence="5 6">YIM 121974</strain>
    </source>
</reference>
<keyword evidence="3 5" id="KW-0067">ATP-binding</keyword>
<dbReference type="Gene3D" id="3.40.50.300">
    <property type="entry name" value="P-loop containing nucleotide triphosphate hydrolases"/>
    <property type="match status" value="1"/>
</dbReference>
<dbReference type="SUPFAM" id="SSF52540">
    <property type="entry name" value="P-loop containing nucleoside triphosphate hydrolases"/>
    <property type="match status" value="1"/>
</dbReference>
<evidence type="ECO:0000259" key="4">
    <source>
        <dbReference type="PROSITE" id="PS50893"/>
    </source>
</evidence>
<keyword evidence="2" id="KW-0547">Nucleotide-binding</keyword>
<dbReference type="Proteomes" id="UP000277256">
    <property type="component" value="Unassembled WGS sequence"/>
</dbReference>
<dbReference type="PANTHER" id="PTHR42794:SF2">
    <property type="entry name" value="ABC TRANSPORTER ATP-BINDING PROTEIN"/>
    <property type="match status" value="1"/>
</dbReference>
<proteinExistence type="predicted"/>
<evidence type="ECO:0000256" key="1">
    <source>
        <dbReference type="ARBA" id="ARBA00022448"/>
    </source>
</evidence>
<dbReference type="CDD" id="cd03214">
    <property type="entry name" value="ABC_Iron-Siderophores_B12_Hemin"/>
    <property type="match status" value="1"/>
</dbReference>
<dbReference type="OrthoDB" id="3475572at2"/>
<comment type="caution">
    <text evidence="5">The sequence shown here is derived from an EMBL/GenBank/DDBJ whole genome shotgun (WGS) entry which is preliminary data.</text>
</comment>
<dbReference type="GO" id="GO:0005524">
    <property type="term" value="F:ATP binding"/>
    <property type="evidence" value="ECO:0007669"/>
    <property type="project" value="UniProtKB-KW"/>
</dbReference>
<dbReference type="InterPro" id="IPR017871">
    <property type="entry name" value="ABC_transporter-like_CS"/>
</dbReference>
<protein>
    <submittedName>
        <fullName evidence="5">ABC transporter ATP-binding protein</fullName>
    </submittedName>
</protein>
<dbReference type="InterPro" id="IPR003593">
    <property type="entry name" value="AAA+_ATPase"/>
</dbReference>
<keyword evidence="6" id="KW-1185">Reference proteome</keyword>
<name>A0A426V3J7_9ACTN</name>
<evidence type="ECO:0000256" key="3">
    <source>
        <dbReference type="ARBA" id="ARBA00022840"/>
    </source>
</evidence>
<dbReference type="InterPro" id="IPR003439">
    <property type="entry name" value="ABC_transporter-like_ATP-bd"/>
</dbReference>
<dbReference type="PROSITE" id="PS00211">
    <property type="entry name" value="ABC_TRANSPORTER_1"/>
    <property type="match status" value="1"/>
</dbReference>
<dbReference type="Pfam" id="PF00005">
    <property type="entry name" value="ABC_tran"/>
    <property type="match status" value="1"/>
</dbReference>
<dbReference type="FunFam" id="3.40.50.300:FF:000134">
    <property type="entry name" value="Iron-enterobactin ABC transporter ATP-binding protein"/>
    <property type="match status" value="1"/>
</dbReference>
<dbReference type="InterPro" id="IPR027417">
    <property type="entry name" value="P-loop_NTPase"/>
</dbReference>
<evidence type="ECO:0000313" key="5">
    <source>
        <dbReference type="EMBL" id="RRS01398.1"/>
    </source>
</evidence>
<keyword evidence="1" id="KW-0813">Transport</keyword>
<feature type="domain" description="ABC transporter" evidence="4">
    <location>
        <begin position="3"/>
        <end position="235"/>
    </location>
</feature>
<dbReference type="RefSeq" id="WP_125245876.1">
    <property type="nucleotide sequence ID" value="NZ_RSEB01000001.1"/>
</dbReference>
<dbReference type="EMBL" id="RSEB01000001">
    <property type="protein sequence ID" value="RRS01398.1"/>
    <property type="molecule type" value="Genomic_DNA"/>
</dbReference>
<accession>A0A426V3J7</accession>
<dbReference type="SMART" id="SM00382">
    <property type="entry name" value="AAA"/>
    <property type="match status" value="1"/>
</dbReference>
<dbReference type="GO" id="GO:0016887">
    <property type="term" value="F:ATP hydrolysis activity"/>
    <property type="evidence" value="ECO:0007669"/>
    <property type="project" value="InterPro"/>
</dbReference>
<organism evidence="5 6">
    <name type="scientific">Glycomyces terrestris</name>
    <dbReference type="NCBI Taxonomy" id="2493553"/>
    <lineage>
        <taxon>Bacteria</taxon>
        <taxon>Bacillati</taxon>
        <taxon>Actinomycetota</taxon>
        <taxon>Actinomycetes</taxon>
        <taxon>Glycomycetales</taxon>
        <taxon>Glycomycetaceae</taxon>
        <taxon>Glycomyces</taxon>
    </lineage>
</organism>
<dbReference type="AlphaFoldDB" id="A0A426V3J7"/>
<dbReference type="PANTHER" id="PTHR42794">
    <property type="entry name" value="HEMIN IMPORT ATP-BINDING PROTEIN HMUV"/>
    <property type="match status" value="1"/>
</dbReference>
<sequence length="264" mass="28026">MDLRLDGLNVALDGVRIVHDLTLDVPSGSVVGLLGPNGSGKTTALRAVYRALSPESGAILVDGADLWAMHRRDAARTVAALTQQHHTYLDFTVAEIVAMGRHPHHPRGGRLSPDELALCRDAMARVDVAHLADRGALTLSGGEMQRVLLARALVQEPRILVLDEPTNHLDLRHQLGLLSLIAAADVTVLVVLHDLNLAAAVCDRIAVLQGGALAAVGTPHEVLTAELLREVFGVDAEIVPHPHTGRPQVLLGLPTSSPMEGIPK</sequence>